<keyword evidence="6" id="KW-0865">Zymogen</keyword>
<organism evidence="12">
    <name type="scientific">Drosophila rhopaloa</name>
    <name type="common">Fruit fly</name>
    <dbReference type="NCBI Taxonomy" id="1041015"/>
    <lineage>
        <taxon>Eukaryota</taxon>
        <taxon>Metazoa</taxon>
        <taxon>Ecdysozoa</taxon>
        <taxon>Arthropoda</taxon>
        <taxon>Hexapoda</taxon>
        <taxon>Insecta</taxon>
        <taxon>Pterygota</taxon>
        <taxon>Neoptera</taxon>
        <taxon>Endopterygota</taxon>
        <taxon>Diptera</taxon>
        <taxon>Brachycera</taxon>
        <taxon>Muscomorpha</taxon>
        <taxon>Ephydroidea</taxon>
        <taxon>Drosophilidae</taxon>
        <taxon>Drosophila</taxon>
        <taxon>Sophophora</taxon>
    </lineage>
</organism>
<dbReference type="PROSITE" id="PS00135">
    <property type="entry name" value="TRYPSIN_SER"/>
    <property type="match status" value="1"/>
</dbReference>
<evidence type="ECO:0000256" key="8">
    <source>
        <dbReference type="ARBA" id="ARBA00024195"/>
    </source>
</evidence>
<comment type="similarity">
    <text evidence="8">Belongs to the peptidase S1 family. CLIP subfamily.</text>
</comment>
<keyword evidence="3 9" id="KW-0378">Hydrolase</keyword>
<dbReference type="PROSITE" id="PS00134">
    <property type="entry name" value="TRYPSIN_HIS"/>
    <property type="match status" value="1"/>
</dbReference>
<evidence type="ECO:0000256" key="6">
    <source>
        <dbReference type="ARBA" id="ARBA00023145"/>
    </source>
</evidence>
<dbReference type="FunFam" id="2.40.10.10:FF:000078">
    <property type="entry name" value="Serine protease H137"/>
    <property type="match status" value="1"/>
</dbReference>
<dbReference type="InterPro" id="IPR033116">
    <property type="entry name" value="TRYPSIN_SER"/>
</dbReference>
<keyword evidence="2" id="KW-0479">Metal-binding</keyword>
<dbReference type="PRINTS" id="PR00722">
    <property type="entry name" value="CHYMOTRYPSIN"/>
</dbReference>
<reference evidence="12" key="1">
    <citation type="submission" date="2025-08" db="UniProtKB">
        <authorList>
            <consortium name="RefSeq"/>
        </authorList>
    </citation>
    <scope>IDENTIFICATION</scope>
</reference>
<gene>
    <name evidence="12" type="primary">LOC108050760</name>
</gene>
<dbReference type="SUPFAM" id="SSF50494">
    <property type="entry name" value="Trypsin-like serine proteases"/>
    <property type="match status" value="1"/>
</dbReference>
<evidence type="ECO:0000259" key="11">
    <source>
        <dbReference type="PROSITE" id="PS50240"/>
    </source>
</evidence>
<evidence type="ECO:0000256" key="2">
    <source>
        <dbReference type="ARBA" id="ARBA00022723"/>
    </source>
</evidence>
<feature type="chain" id="PRO_5028145646" evidence="10">
    <location>
        <begin position="31"/>
        <end position="230"/>
    </location>
</feature>
<dbReference type="GO" id="GO:0006508">
    <property type="term" value="P:proteolysis"/>
    <property type="evidence" value="ECO:0007669"/>
    <property type="project" value="UniProtKB-KW"/>
</dbReference>
<dbReference type="AlphaFoldDB" id="A0A6P4FSI1"/>
<keyword evidence="4 9" id="KW-0720">Serine protease</keyword>
<dbReference type="GeneID" id="108050760"/>
<dbReference type="RefSeq" id="XP_016988086.2">
    <property type="nucleotide sequence ID" value="XM_017132597.2"/>
</dbReference>
<dbReference type="GO" id="GO:0004252">
    <property type="term" value="F:serine-type endopeptidase activity"/>
    <property type="evidence" value="ECO:0007669"/>
    <property type="project" value="InterPro"/>
</dbReference>
<evidence type="ECO:0000256" key="7">
    <source>
        <dbReference type="ARBA" id="ARBA00023157"/>
    </source>
</evidence>
<evidence type="ECO:0000256" key="5">
    <source>
        <dbReference type="ARBA" id="ARBA00022837"/>
    </source>
</evidence>
<keyword evidence="7" id="KW-1015">Disulfide bond</keyword>
<keyword evidence="1 9" id="KW-0645">Protease</keyword>
<protein>
    <submittedName>
        <fullName evidence="12">Serine protease easter-like</fullName>
    </submittedName>
</protein>
<dbReference type="InterPro" id="IPR001314">
    <property type="entry name" value="Peptidase_S1A"/>
</dbReference>
<dbReference type="GO" id="GO:0046872">
    <property type="term" value="F:metal ion binding"/>
    <property type="evidence" value="ECO:0007669"/>
    <property type="project" value="UniProtKB-KW"/>
</dbReference>
<evidence type="ECO:0000256" key="3">
    <source>
        <dbReference type="ARBA" id="ARBA00022801"/>
    </source>
</evidence>
<dbReference type="InterPro" id="IPR051487">
    <property type="entry name" value="Ser/Thr_Proteases_Immune/Dev"/>
</dbReference>
<dbReference type="InterPro" id="IPR009003">
    <property type="entry name" value="Peptidase_S1_PA"/>
</dbReference>
<dbReference type="Pfam" id="PF00089">
    <property type="entry name" value="Trypsin"/>
    <property type="match status" value="1"/>
</dbReference>
<dbReference type="PANTHER" id="PTHR24256">
    <property type="entry name" value="TRYPTASE-RELATED"/>
    <property type="match status" value="1"/>
</dbReference>
<accession>A0A6P4FSI1</accession>
<keyword evidence="5" id="KW-0106">Calcium</keyword>
<dbReference type="InterPro" id="IPR043504">
    <property type="entry name" value="Peptidase_S1_PA_chymotrypsin"/>
</dbReference>
<dbReference type="SMART" id="SM00020">
    <property type="entry name" value="Tryp_SPc"/>
    <property type="match status" value="1"/>
</dbReference>
<dbReference type="Gene3D" id="2.40.10.10">
    <property type="entry name" value="Trypsin-like serine proteases"/>
    <property type="match status" value="2"/>
</dbReference>
<feature type="domain" description="Peptidase S1" evidence="11">
    <location>
        <begin position="1"/>
        <end position="225"/>
    </location>
</feature>
<sequence>MFSTPWMVFVSSSLFCGGTLITSRFVLTAAHCITNDYTTVRLGEYALNNTGLYCINNECIPKANEIEVDWKIVHAGYNAENVINDIALLRMGREVQFTLFVKPICLLVNEHMETVSQFNITGWGQTENAKFSNILKTAVVHSVDLWFCSTKYNSSIYQSQICAGSDTSDACIGDSGGPLSADINYNGLVIPLQFGIVSYGSDNCNSFSVYTKVSNYMDWIVDAIQHYGVI</sequence>
<dbReference type="CDD" id="cd00190">
    <property type="entry name" value="Tryp_SPc"/>
    <property type="match status" value="1"/>
</dbReference>
<keyword evidence="10" id="KW-0732">Signal</keyword>
<name>A0A6P4FSI1_DRORH</name>
<evidence type="ECO:0000256" key="9">
    <source>
        <dbReference type="RuleBase" id="RU363034"/>
    </source>
</evidence>
<dbReference type="InterPro" id="IPR018114">
    <property type="entry name" value="TRYPSIN_HIS"/>
</dbReference>
<feature type="signal peptide" evidence="10">
    <location>
        <begin position="1"/>
        <end position="30"/>
    </location>
</feature>
<evidence type="ECO:0000313" key="12">
    <source>
        <dbReference type="RefSeq" id="XP_016988086.1"/>
    </source>
</evidence>
<dbReference type="RefSeq" id="XP_016988086.1">
    <property type="nucleotide sequence ID" value="XM_017132597.1"/>
</dbReference>
<dbReference type="PROSITE" id="PS50240">
    <property type="entry name" value="TRYPSIN_DOM"/>
    <property type="match status" value="1"/>
</dbReference>
<evidence type="ECO:0000256" key="10">
    <source>
        <dbReference type="SAM" id="SignalP"/>
    </source>
</evidence>
<proteinExistence type="inferred from homology"/>
<dbReference type="OrthoDB" id="8250810at2759"/>
<evidence type="ECO:0000256" key="1">
    <source>
        <dbReference type="ARBA" id="ARBA00022670"/>
    </source>
</evidence>
<evidence type="ECO:0000256" key="4">
    <source>
        <dbReference type="ARBA" id="ARBA00022825"/>
    </source>
</evidence>
<dbReference type="InterPro" id="IPR001254">
    <property type="entry name" value="Trypsin_dom"/>
</dbReference>